<evidence type="ECO:0000313" key="5">
    <source>
        <dbReference type="EMBL" id="TDT77412.1"/>
    </source>
</evidence>
<dbReference type="PANTHER" id="PTHR43537">
    <property type="entry name" value="TRANSCRIPTIONAL REGULATOR, GNTR FAMILY"/>
    <property type="match status" value="1"/>
</dbReference>
<dbReference type="InterPro" id="IPR008920">
    <property type="entry name" value="TF_FadR/GntR_C"/>
</dbReference>
<gene>
    <name evidence="5" type="ORF">BDE40_0699</name>
</gene>
<keyword evidence="1" id="KW-0805">Transcription regulation</keyword>
<dbReference type="Proteomes" id="UP000294563">
    <property type="component" value="Unassembled WGS sequence"/>
</dbReference>
<dbReference type="InterPro" id="IPR011711">
    <property type="entry name" value="GntR_C"/>
</dbReference>
<dbReference type="SMART" id="SM00895">
    <property type="entry name" value="FCD"/>
    <property type="match status" value="1"/>
</dbReference>
<feature type="domain" description="HTH gntR-type" evidence="4">
    <location>
        <begin position="3"/>
        <end position="70"/>
    </location>
</feature>
<evidence type="ECO:0000256" key="1">
    <source>
        <dbReference type="ARBA" id="ARBA00023015"/>
    </source>
</evidence>
<dbReference type="SUPFAM" id="SSF48008">
    <property type="entry name" value="GntR ligand-binding domain-like"/>
    <property type="match status" value="1"/>
</dbReference>
<dbReference type="InterPro" id="IPR036388">
    <property type="entry name" value="WH-like_DNA-bd_sf"/>
</dbReference>
<dbReference type="Gene3D" id="1.20.120.530">
    <property type="entry name" value="GntR ligand-binding domain-like"/>
    <property type="match status" value="1"/>
</dbReference>
<sequence>MGQSQTEQALSRLREMVFSGELAAGSNHFEADLADRLGMSRTPVREAALTMKAQGLVDVQPRRGVRVCPISAEDMADIYDVLCELESLAAARAAERGYTANDLQIAQNCIDAMDAALTDNDRTAWAEADDRFHAELVRLGGNARVIEIVARYTDQVRRARMMTLPLRPLPVKSNEDHRAVLDAIQIGDAARARDLHRAHRNAARSLLTGLIRDLGLHRL</sequence>
<dbReference type="Gene3D" id="1.10.10.10">
    <property type="entry name" value="Winged helix-like DNA-binding domain superfamily/Winged helix DNA-binding domain"/>
    <property type="match status" value="1"/>
</dbReference>
<evidence type="ECO:0000256" key="2">
    <source>
        <dbReference type="ARBA" id="ARBA00023125"/>
    </source>
</evidence>
<evidence type="ECO:0000259" key="4">
    <source>
        <dbReference type="PROSITE" id="PS50949"/>
    </source>
</evidence>
<comment type="caution">
    <text evidence="5">The sequence shown here is derived from an EMBL/GenBank/DDBJ whole genome shotgun (WGS) entry which is preliminary data.</text>
</comment>
<keyword evidence="6" id="KW-1185">Reference proteome</keyword>
<dbReference type="Pfam" id="PF07729">
    <property type="entry name" value="FCD"/>
    <property type="match status" value="1"/>
</dbReference>
<reference evidence="5 6" key="1">
    <citation type="submission" date="2019-03" db="EMBL/GenBank/DDBJ databases">
        <title>Genomic Encyclopedia of Archaeal and Bacterial Type Strains, Phase II (KMG-II): from individual species to whole genera.</title>
        <authorList>
            <person name="Goeker M."/>
        </authorList>
    </citation>
    <scope>NUCLEOTIDE SEQUENCE [LARGE SCALE GENOMIC DNA]</scope>
    <source>
        <strain evidence="5 6">DSM 29467</strain>
    </source>
</reference>
<protein>
    <submittedName>
        <fullName evidence="5">GntR family transcriptional regulator</fullName>
    </submittedName>
</protein>
<proteinExistence type="predicted"/>
<dbReference type="OrthoDB" id="9028214at2"/>
<dbReference type="SUPFAM" id="SSF46785">
    <property type="entry name" value="Winged helix' DNA-binding domain"/>
    <property type="match status" value="1"/>
</dbReference>
<dbReference type="InterPro" id="IPR000524">
    <property type="entry name" value="Tscrpt_reg_HTH_GntR"/>
</dbReference>
<dbReference type="InterPro" id="IPR036390">
    <property type="entry name" value="WH_DNA-bd_sf"/>
</dbReference>
<dbReference type="PANTHER" id="PTHR43537:SF5">
    <property type="entry name" value="UXU OPERON TRANSCRIPTIONAL REGULATOR"/>
    <property type="match status" value="1"/>
</dbReference>
<keyword evidence="3" id="KW-0804">Transcription</keyword>
<organism evidence="5 6">
    <name type="scientific">Litoreibacter halocynthiae</name>
    <dbReference type="NCBI Taxonomy" id="1242689"/>
    <lineage>
        <taxon>Bacteria</taxon>
        <taxon>Pseudomonadati</taxon>
        <taxon>Pseudomonadota</taxon>
        <taxon>Alphaproteobacteria</taxon>
        <taxon>Rhodobacterales</taxon>
        <taxon>Roseobacteraceae</taxon>
        <taxon>Litoreibacter</taxon>
    </lineage>
</organism>
<evidence type="ECO:0000313" key="6">
    <source>
        <dbReference type="Proteomes" id="UP000294563"/>
    </source>
</evidence>
<dbReference type="EMBL" id="SOBH01000001">
    <property type="protein sequence ID" value="TDT77412.1"/>
    <property type="molecule type" value="Genomic_DNA"/>
</dbReference>
<dbReference type="GO" id="GO:0003677">
    <property type="term" value="F:DNA binding"/>
    <property type="evidence" value="ECO:0007669"/>
    <property type="project" value="UniProtKB-KW"/>
</dbReference>
<dbReference type="SMART" id="SM00345">
    <property type="entry name" value="HTH_GNTR"/>
    <property type="match status" value="1"/>
</dbReference>
<dbReference type="RefSeq" id="WP_134012837.1">
    <property type="nucleotide sequence ID" value="NZ_SOBH01000001.1"/>
</dbReference>
<dbReference type="AlphaFoldDB" id="A0A4R7LRH4"/>
<dbReference type="PROSITE" id="PS50949">
    <property type="entry name" value="HTH_GNTR"/>
    <property type="match status" value="1"/>
</dbReference>
<keyword evidence="2" id="KW-0238">DNA-binding</keyword>
<dbReference type="Pfam" id="PF00392">
    <property type="entry name" value="GntR"/>
    <property type="match status" value="1"/>
</dbReference>
<dbReference type="GO" id="GO:0003700">
    <property type="term" value="F:DNA-binding transcription factor activity"/>
    <property type="evidence" value="ECO:0007669"/>
    <property type="project" value="InterPro"/>
</dbReference>
<name>A0A4R7LRH4_9RHOB</name>
<accession>A0A4R7LRH4</accession>
<evidence type="ECO:0000256" key="3">
    <source>
        <dbReference type="ARBA" id="ARBA00023163"/>
    </source>
</evidence>